<dbReference type="PANTHER" id="PTHR36566:SF1">
    <property type="entry name" value="PYRIDINIUM-3,5-BISTHIOCARBOXYLIC ACID MONONUCLEOTIDE NICKEL INSERTION PROTEIN"/>
    <property type="match status" value="1"/>
</dbReference>
<dbReference type="AlphaFoldDB" id="A0A9W4GWW8"/>
<dbReference type="InterPro" id="IPR002822">
    <property type="entry name" value="Ni_insertion"/>
</dbReference>
<dbReference type="GO" id="GO:0051604">
    <property type="term" value="P:protein maturation"/>
    <property type="evidence" value="ECO:0007669"/>
    <property type="project" value="UniProtKB-UniRule"/>
</dbReference>
<dbReference type="HAMAP" id="MF_01074">
    <property type="entry name" value="LarC"/>
    <property type="match status" value="1"/>
</dbReference>
<comment type="caution">
    <text evidence="3">The sequence shown here is derived from an EMBL/GenBank/DDBJ whole genome shotgun (WGS) entry which is preliminary data.</text>
</comment>
<dbReference type="EMBL" id="CAJVAX010000002">
    <property type="protein sequence ID" value="CAG7612568.1"/>
    <property type="molecule type" value="Genomic_DNA"/>
</dbReference>
<dbReference type="RefSeq" id="WP_205048386.1">
    <property type="nucleotide sequence ID" value="NZ_CAJVAX010000002.1"/>
</dbReference>
<evidence type="ECO:0000313" key="3">
    <source>
        <dbReference type="EMBL" id="CAG7612568.1"/>
    </source>
</evidence>
<keyword evidence="4" id="KW-1185">Reference proteome</keyword>
<comment type="function">
    <text evidence="2">Involved in the biosynthesis of a nickel-pincer cofactor ((SCS)Ni(II) pincer complex). Binds Ni(2+), and functions in nickel delivery to pyridinium-3,5-bisthiocarboxylic acid mononucleotide (P2TMN), to form the mature cofactor. Is thus probably required for the activation of nickel-pincer cofactor-dependent enzymes.</text>
</comment>
<proteinExistence type="inferred from homology"/>
<dbReference type="GO" id="GO:0016151">
    <property type="term" value="F:nickel cation binding"/>
    <property type="evidence" value="ECO:0007669"/>
    <property type="project" value="UniProtKB-UniRule"/>
</dbReference>
<dbReference type="Gene3D" id="3.30.70.1380">
    <property type="entry name" value="Transcriptional regulatory protein pf0864 domain like"/>
    <property type="match status" value="1"/>
</dbReference>
<dbReference type="Pfam" id="PF01969">
    <property type="entry name" value="Ni_insertion"/>
    <property type="match status" value="1"/>
</dbReference>
<dbReference type="EC" id="4.99.1.12" evidence="2"/>
<comment type="similarity">
    <text evidence="2">Belongs to the LarC family.</text>
</comment>
<dbReference type="Proteomes" id="UP001153328">
    <property type="component" value="Unassembled WGS sequence"/>
</dbReference>
<protein>
    <recommendedName>
        <fullName evidence="2">Pyridinium-3,5-bisthiocarboxylic acid mononucleotide nickel insertion protein</fullName>
        <shortName evidence="2">P2TMN nickel insertion protein</shortName>
        <ecNumber evidence="2">4.99.1.12</ecNumber>
    </recommendedName>
    <alternativeName>
        <fullName evidence="2">Nickel-pincer cofactor biosynthesis protein LarC</fullName>
    </alternativeName>
</protein>
<organism evidence="3 4">
    <name type="scientific">Actinacidiphila bryophytorum</name>
    <dbReference type="NCBI Taxonomy" id="1436133"/>
    <lineage>
        <taxon>Bacteria</taxon>
        <taxon>Bacillati</taxon>
        <taxon>Actinomycetota</taxon>
        <taxon>Actinomycetes</taxon>
        <taxon>Kitasatosporales</taxon>
        <taxon>Streptomycetaceae</taxon>
        <taxon>Actinacidiphila</taxon>
    </lineage>
</organism>
<accession>A0A9W4GWW8</accession>
<reference evidence="3" key="1">
    <citation type="submission" date="2021-06" db="EMBL/GenBank/DDBJ databases">
        <authorList>
            <person name="Arsene-Ploetze F."/>
        </authorList>
    </citation>
    <scope>NUCLEOTIDE SEQUENCE</scope>
    <source>
        <strain evidence="3">SBRY1</strain>
    </source>
</reference>
<evidence type="ECO:0000313" key="4">
    <source>
        <dbReference type="Proteomes" id="UP001153328"/>
    </source>
</evidence>
<keyword evidence="2 3" id="KW-0456">Lyase</keyword>
<evidence type="ECO:0000256" key="2">
    <source>
        <dbReference type="HAMAP-Rule" id="MF_01074"/>
    </source>
</evidence>
<name>A0A9W4GWW8_9ACTN</name>
<sequence>MICWINPFTGLAGDMLLAALVDAGAPLDRIREAVGSTGLTGWDLTAERVTTHGLAAVRVRVEVTDTAARRPAGLLMDMVSRARPRPVAALATAALTAIAAVEGRLHGVDPHEVHLHELGGHDTVVDIVGIAAALHHLGVTQVVCGPLPLGVGRTRSAHGIIPVPAPATLELLRGAAVTGTDVPGETVTPTAAAVLSAVAARYEPLPPAVLGRTGYGAGTRTLDDRPNVCAVTVAADVRDGRESVALLETNLDDVTGEVLAHVVQRALDAGALDAWVTPAVMKKGRPAHVLHCLCRPELAGAVQELMAAETGTLGIRRSDVSRTAFPRRTEVVDVRGAAVRVKHGPYRAKAEHDDAAAAAARLGLPLREVAELAETAAAAAAREEDGS</sequence>
<gene>
    <name evidence="2 3" type="primary">larC</name>
    <name evidence="3" type="ORF">SBRY_100038</name>
</gene>
<dbReference type="NCBIfam" id="TIGR00299">
    <property type="entry name" value="nickel pincer cofactor biosynthesis protein LarC"/>
    <property type="match status" value="1"/>
</dbReference>
<evidence type="ECO:0000256" key="1">
    <source>
        <dbReference type="ARBA" id="ARBA00022596"/>
    </source>
</evidence>
<dbReference type="PANTHER" id="PTHR36566">
    <property type="entry name" value="NICKEL INSERTION PROTEIN-RELATED"/>
    <property type="match status" value="1"/>
</dbReference>
<dbReference type="GO" id="GO:0016829">
    <property type="term" value="F:lyase activity"/>
    <property type="evidence" value="ECO:0007669"/>
    <property type="project" value="UniProtKB-UniRule"/>
</dbReference>
<comment type="catalytic activity">
    <reaction evidence="2">
        <text>Ni(II)-pyridinium-3,5-bisthiocarboxylate mononucleotide = pyridinium-3,5-bisthiocarboxylate mononucleotide + Ni(2+)</text>
        <dbReference type="Rhea" id="RHEA:54784"/>
        <dbReference type="ChEBI" id="CHEBI:49786"/>
        <dbReference type="ChEBI" id="CHEBI:137372"/>
        <dbReference type="ChEBI" id="CHEBI:137373"/>
        <dbReference type="EC" id="4.99.1.12"/>
    </reaction>
</comment>
<keyword evidence="1 2" id="KW-0533">Nickel</keyword>